<comment type="caution">
    <text evidence="2">The sequence shown here is derived from an EMBL/GenBank/DDBJ whole genome shotgun (WGS) entry which is preliminary data.</text>
</comment>
<dbReference type="PANTHER" id="PTHR37291:SF1">
    <property type="entry name" value="TYPE IV METHYL-DIRECTED RESTRICTION ENZYME ECOKMCRB SUBUNIT"/>
    <property type="match status" value="1"/>
</dbReference>
<organism evidence="2">
    <name type="scientific">Caldilineaceae bacterium SB0662_bin_9</name>
    <dbReference type="NCBI Taxonomy" id="2605258"/>
    <lineage>
        <taxon>Bacteria</taxon>
        <taxon>Bacillati</taxon>
        <taxon>Chloroflexota</taxon>
        <taxon>Caldilineae</taxon>
        <taxon>Caldilineales</taxon>
        <taxon>Caldilineaceae</taxon>
    </lineage>
</organism>
<dbReference type="PANTHER" id="PTHR37291">
    <property type="entry name" value="5-METHYLCYTOSINE-SPECIFIC RESTRICTION ENZYME B"/>
    <property type="match status" value="1"/>
</dbReference>
<name>A0A6B1DS24_9CHLR</name>
<dbReference type="SUPFAM" id="SSF52540">
    <property type="entry name" value="P-loop containing nucleoside triphosphate hydrolases"/>
    <property type="match status" value="1"/>
</dbReference>
<dbReference type="GO" id="GO:0005524">
    <property type="term" value="F:ATP binding"/>
    <property type="evidence" value="ECO:0007669"/>
    <property type="project" value="InterPro"/>
</dbReference>
<dbReference type="InterPro" id="IPR027417">
    <property type="entry name" value="P-loop_NTPase"/>
</dbReference>
<proteinExistence type="predicted"/>
<feature type="domain" description="AAA+ ATPase" evidence="1">
    <location>
        <begin position="219"/>
        <end position="382"/>
    </location>
</feature>
<evidence type="ECO:0000313" key="2">
    <source>
        <dbReference type="EMBL" id="MYD90027.1"/>
    </source>
</evidence>
<dbReference type="Pfam" id="PF07728">
    <property type="entry name" value="AAA_5"/>
    <property type="match status" value="1"/>
</dbReference>
<gene>
    <name evidence="2" type="ORF">F4Y08_06770</name>
</gene>
<dbReference type="SMART" id="SM00382">
    <property type="entry name" value="AAA"/>
    <property type="match status" value="1"/>
</dbReference>
<reference evidence="2" key="1">
    <citation type="submission" date="2019-09" db="EMBL/GenBank/DDBJ databases">
        <title>Characterisation of the sponge microbiome using genome-centric metagenomics.</title>
        <authorList>
            <person name="Engelberts J.P."/>
            <person name="Robbins S.J."/>
            <person name="De Goeij J.M."/>
            <person name="Aranda M."/>
            <person name="Bell S.C."/>
            <person name="Webster N.S."/>
        </authorList>
    </citation>
    <scope>NUCLEOTIDE SEQUENCE</scope>
    <source>
        <strain evidence="2">SB0662_bin_9</strain>
    </source>
</reference>
<sequence length="482" mass="55773">MDKSENAGSGEGRGTPESAEQWYQERFGSARVWLIAPGENAQHWGEFQEKGIIAIGWDELGDLRKYQEKRDIRERIIEVFGKPNPVNDTLACYQFVRELQPGDHVVVKMGRTVLLGYGVIESDYSYDHGRPTMRHVRRVRWEKIGRWRDSRLDGVTTKTLTHCRPFGPGWESWLRLAFQLMDADPESVPPPQPYTPEEALKDLFVSGEDFDHIIDALERKKNVVLEGPPGVGKTFVAKRLAYRMIRYKIPENVRMVQFHQSYAYEDFIQGYRPSEEGSFERRDGVFLSFCREAAANPDQRYVFIIDEVNRGNLSKIFGELLMLIEADKREPEYAVPLTYSPEAEPFHVPANLYLIGMMNTADQSLAMVDYALRRRFSFHRLEPAFGTNQFRNYLNTAGVDEALVGRIVDRFSALNARIREDHKNLGPGFEIGHSFFCPGDNDKELDESWYQAIVRQEIEPLLREYWFDRADQVDREVRALLA</sequence>
<accession>A0A6B1DS24</accession>
<evidence type="ECO:0000259" key="1">
    <source>
        <dbReference type="SMART" id="SM00382"/>
    </source>
</evidence>
<dbReference type="Gene3D" id="3.40.50.300">
    <property type="entry name" value="P-loop containing nucleotide triphosphate hydrolases"/>
    <property type="match status" value="1"/>
</dbReference>
<dbReference type="InterPro" id="IPR052934">
    <property type="entry name" value="Methyl-DNA_Rec/Restrict_Enz"/>
</dbReference>
<dbReference type="GO" id="GO:0016887">
    <property type="term" value="F:ATP hydrolysis activity"/>
    <property type="evidence" value="ECO:0007669"/>
    <property type="project" value="InterPro"/>
</dbReference>
<dbReference type="InterPro" id="IPR011704">
    <property type="entry name" value="ATPase_dyneun-rel_AAA"/>
</dbReference>
<dbReference type="EMBL" id="VXPY01000042">
    <property type="protein sequence ID" value="MYD90027.1"/>
    <property type="molecule type" value="Genomic_DNA"/>
</dbReference>
<dbReference type="AlphaFoldDB" id="A0A6B1DS24"/>
<dbReference type="InterPro" id="IPR003593">
    <property type="entry name" value="AAA+_ATPase"/>
</dbReference>
<protein>
    <submittedName>
        <fullName evidence="2">AAA domain-containing protein</fullName>
    </submittedName>
</protein>
<dbReference type="CDD" id="cd00009">
    <property type="entry name" value="AAA"/>
    <property type="match status" value="1"/>
</dbReference>